<evidence type="ECO:0000256" key="2">
    <source>
        <dbReference type="ARBA" id="ARBA00019841"/>
    </source>
</evidence>
<evidence type="ECO:0000313" key="9">
    <source>
        <dbReference type="EMBL" id="SUZ69076.1"/>
    </source>
</evidence>
<dbReference type="GO" id="GO:0003676">
    <property type="term" value="F:nucleic acid binding"/>
    <property type="evidence" value="ECO:0007669"/>
    <property type="project" value="InterPro"/>
</dbReference>
<dbReference type="NCBIfam" id="TIGR00644">
    <property type="entry name" value="recJ"/>
    <property type="match status" value="1"/>
</dbReference>
<feature type="domain" description="DDH" evidence="6">
    <location>
        <begin position="78"/>
        <end position="227"/>
    </location>
</feature>
<dbReference type="InterPro" id="IPR003156">
    <property type="entry name" value="DHHA1_dom"/>
</dbReference>
<dbReference type="EMBL" id="UINC01001051">
    <property type="protein sequence ID" value="SUZ69076.1"/>
    <property type="molecule type" value="Genomic_DNA"/>
</dbReference>
<evidence type="ECO:0000259" key="7">
    <source>
        <dbReference type="Pfam" id="PF02272"/>
    </source>
</evidence>
<evidence type="ECO:0000256" key="5">
    <source>
        <dbReference type="ARBA" id="ARBA00022839"/>
    </source>
</evidence>
<name>A0A381PPW8_9ZZZZ</name>
<dbReference type="SUPFAM" id="SSF64182">
    <property type="entry name" value="DHH phosphoesterases"/>
    <property type="match status" value="1"/>
</dbReference>
<reference evidence="9" key="1">
    <citation type="submission" date="2018-05" db="EMBL/GenBank/DDBJ databases">
        <authorList>
            <person name="Lanie J.A."/>
            <person name="Ng W.-L."/>
            <person name="Kazmierczak K.M."/>
            <person name="Andrzejewski T.M."/>
            <person name="Davidsen T.M."/>
            <person name="Wayne K.J."/>
            <person name="Tettelin H."/>
            <person name="Glass J.I."/>
            <person name="Rusch D."/>
            <person name="Podicherti R."/>
            <person name="Tsui H.-C.T."/>
            <person name="Winkler M.E."/>
        </authorList>
    </citation>
    <scope>NUCLEOTIDE SEQUENCE</scope>
</reference>
<sequence>MRWIFPSPDPEIMIELMEKYQIPEVIAQLMAARGLYETNKVKTFFSPDISQLHDPFLMKHLGRAADRVIKNIKSKSPIFVFGDYDVDGTTGASLLYAGLSSLGANVRTYIPNREKEGYGLSELGIDKAWKLGADLFITCDCGINAINRVNYANEKSMDVIITDHHIPGDILPDAFAILNPKQNDCRYPFKELCGAGVALKLLSGIVEKMGLSFDLITDFMDLAALGTSADLVSMTDENRVIVHYGLQTLRSTRRPGLRELLKIANVDLDRDLSVTQMVFHIAPRINAAGRLGDANRVVELFTTPDKIRAKTLAKELDQENKMRQTIQQSVVDEALFMVNAEVDLSRDKAIVLGSQGWHQGVVGIVASKIKEEFNRPAIIISFDEEGRGKGSARSVKGLDLYKALNATAKYLDNYGGHAMAAGLTIQESQLAEFRKSFLAYANKIFQENNLEPTLYLDGVIKLADINKKFMDFLKKMGPYGPGNMRPKFAVRNVQISGNPRIIGNGNHLRFQVKQNQTAIQVIGFNMAHHYQDLIKDKPIDLACVLEINRWKGQETMQLNARDIRLSHPESDQL</sequence>
<dbReference type="InterPro" id="IPR004610">
    <property type="entry name" value="RecJ"/>
</dbReference>
<dbReference type="GO" id="GO:0006281">
    <property type="term" value="P:DNA repair"/>
    <property type="evidence" value="ECO:0007669"/>
    <property type="project" value="InterPro"/>
</dbReference>
<dbReference type="PANTHER" id="PTHR30255">
    <property type="entry name" value="SINGLE-STRANDED-DNA-SPECIFIC EXONUCLEASE RECJ"/>
    <property type="match status" value="1"/>
</dbReference>
<dbReference type="GO" id="GO:0008409">
    <property type="term" value="F:5'-3' exonuclease activity"/>
    <property type="evidence" value="ECO:0007669"/>
    <property type="project" value="InterPro"/>
</dbReference>
<dbReference type="InterPro" id="IPR051673">
    <property type="entry name" value="SSDNA_exonuclease_RecJ"/>
</dbReference>
<evidence type="ECO:0000259" key="8">
    <source>
        <dbReference type="Pfam" id="PF17768"/>
    </source>
</evidence>
<dbReference type="Pfam" id="PF01368">
    <property type="entry name" value="DHH"/>
    <property type="match status" value="1"/>
</dbReference>
<evidence type="ECO:0000256" key="1">
    <source>
        <dbReference type="ARBA" id="ARBA00005915"/>
    </source>
</evidence>
<keyword evidence="4" id="KW-0378">Hydrolase</keyword>
<dbReference type="InterPro" id="IPR041122">
    <property type="entry name" value="RecJ_OB"/>
</dbReference>
<dbReference type="Pfam" id="PF02272">
    <property type="entry name" value="DHHA1"/>
    <property type="match status" value="1"/>
</dbReference>
<dbReference type="Pfam" id="PF17768">
    <property type="entry name" value="RecJ_OB"/>
    <property type="match status" value="1"/>
</dbReference>
<gene>
    <name evidence="9" type="ORF">METZ01_LOCUS21930</name>
</gene>
<dbReference type="Gene3D" id="3.10.310.30">
    <property type="match status" value="1"/>
</dbReference>
<keyword evidence="5" id="KW-0269">Exonuclease</keyword>
<evidence type="ECO:0000259" key="6">
    <source>
        <dbReference type="Pfam" id="PF01368"/>
    </source>
</evidence>
<feature type="domain" description="RecJ OB" evidence="8">
    <location>
        <begin position="456"/>
        <end position="562"/>
    </location>
</feature>
<evidence type="ECO:0000256" key="3">
    <source>
        <dbReference type="ARBA" id="ARBA00022722"/>
    </source>
</evidence>
<proteinExistence type="inferred from homology"/>
<organism evidence="9">
    <name type="scientific">marine metagenome</name>
    <dbReference type="NCBI Taxonomy" id="408172"/>
    <lineage>
        <taxon>unclassified sequences</taxon>
        <taxon>metagenomes</taxon>
        <taxon>ecological metagenomes</taxon>
    </lineage>
</organism>
<dbReference type="PANTHER" id="PTHR30255:SF2">
    <property type="entry name" value="SINGLE-STRANDED-DNA-SPECIFIC EXONUCLEASE RECJ"/>
    <property type="match status" value="1"/>
</dbReference>
<accession>A0A381PPW8</accession>
<dbReference type="GO" id="GO:0006310">
    <property type="term" value="P:DNA recombination"/>
    <property type="evidence" value="ECO:0007669"/>
    <property type="project" value="InterPro"/>
</dbReference>
<dbReference type="InterPro" id="IPR038763">
    <property type="entry name" value="DHH_sf"/>
</dbReference>
<comment type="similarity">
    <text evidence="1">Belongs to the RecJ family.</text>
</comment>
<dbReference type="AlphaFoldDB" id="A0A381PPW8"/>
<dbReference type="Gene3D" id="3.90.1640.30">
    <property type="match status" value="1"/>
</dbReference>
<feature type="domain" description="DHHA1" evidence="7">
    <location>
        <begin position="348"/>
        <end position="441"/>
    </location>
</feature>
<dbReference type="InterPro" id="IPR001667">
    <property type="entry name" value="DDH_dom"/>
</dbReference>
<protein>
    <recommendedName>
        <fullName evidence="2">Single-stranded-DNA-specific exonuclease RecJ</fullName>
    </recommendedName>
</protein>
<evidence type="ECO:0000256" key="4">
    <source>
        <dbReference type="ARBA" id="ARBA00022801"/>
    </source>
</evidence>
<keyword evidence="3" id="KW-0540">Nuclease</keyword>